<gene>
    <name evidence="3" type="ORF">LCGC14_0641530</name>
</gene>
<evidence type="ECO:0000256" key="1">
    <source>
        <dbReference type="SAM" id="MobiDB-lite"/>
    </source>
</evidence>
<dbReference type="Pfam" id="PF07460">
    <property type="entry name" value="NUMOD3"/>
    <property type="match status" value="1"/>
</dbReference>
<comment type="caution">
    <text evidence="3">The sequence shown here is derived from an EMBL/GenBank/DDBJ whole genome shotgun (WGS) entry which is preliminary data.</text>
</comment>
<name>A0A0F9U7G4_9ZZZZ</name>
<dbReference type="AlphaFoldDB" id="A0A0F9U7G4"/>
<dbReference type="EMBL" id="LAZR01001162">
    <property type="protein sequence ID" value="KKN49588.1"/>
    <property type="molecule type" value="Genomic_DNA"/>
</dbReference>
<evidence type="ECO:0000313" key="3">
    <source>
        <dbReference type="EMBL" id="KKN49588.1"/>
    </source>
</evidence>
<protein>
    <recommendedName>
        <fullName evidence="2">Nuclease associated modular domain-containing protein</fullName>
    </recommendedName>
</protein>
<feature type="region of interest" description="Disordered" evidence="1">
    <location>
        <begin position="1"/>
        <end position="72"/>
    </location>
</feature>
<proteinExistence type="predicted"/>
<evidence type="ECO:0000259" key="2">
    <source>
        <dbReference type="Pfam" id="PF07460"/>
    </source>
</evidence>
<dbReference type="GO" id="GO:0003677">
    <property type="term" value="F:DNA binding"/>
    <property type="evidence" value="ECO:0007669"/>
    <property type="project" value="InterPro"/>
</dbReference>
<organism evidence="3">
    <name type="scientific">marine sediment metagenome</name>
    <dbReference type="NCBI Taxonomy" id="412755"/>
    <lineage>
        <taxon>unclassified sequences</taxon>
        <taxon>metagenomes</taxon>
        <taxon>ecological metagenomes</taxon>
    </lineage>
</organism>
<dbReference type="InterPro" id="IPR003611">
    <property type="entry name" value="NUMOD3"/>
</dbReference>
<feature type="compositionally biased region" description="Basic residues" evidence="1">
    <location>
        <begin position="1"/>
        <end position="63"/>
    </location>
</feature>
<feature type="domain" description="Nuclease associated modular" evidence="2">
    <location>
        <begin position="30"/>
        <end position="50"/>
    </location>
</feature>
<reference evidence="3" key="1">
    <citation type="journal article" date="2015" name="Nature">
        <title>Complex archaea that bridge the gap between prokaryotes and eukaryotes.</title>
        <authorList>
            <person name="Spang A."/>
            <person name="Saw J.H."/>
            <person name="Jorgensen S.L."/>
            <person name="Zaremba-Niedzwiedzka K."/>
            <person name="Martijn J."/>
            <person name="Lind A.E."/>
            <person name="van Eijk R."/>
            <person name="Schleper C."/>
            <person name="Guy L."/>
            <person name="Ettema T.J."/>
        </authorList>
    </citation>
    <scope>NUCLEOTIDE SEQUENCE</scope>
</reference>
<sequence length="174" mass="20414">MKNCKKYSRGKHPNSHKHGLFKKGHKTNVGRVPSKKTRGKISKANKGKAHKKGWNHSSISKKKMREEKLGEKNPQWKGGITPLYKRIYQSFKYRQWRSDIFTRDEFTCQDCGKNKCSIVAHHIKGFSEIISEYKIKTIEQAMNCDELWNINNGKTLCKKCHKKTESYGKHFEER</sequence>
<accession>A0A0F9U7G4</accession>